<dbReference type="AlphaFoldDB" id="A0A3S5AJP6"/>
<evidence type="ECO:0000313" key="1">
    <source>
        <dbReference type="EMBL" id="VEL25492.1"/>
    </source>
</evidence>
<accession>A0A3S5AJP6</accession>
<protein>
    <submittedName>
        <fullName evidence="1">Uncharacterized protein</fullName>
    </submittedName>
</protein>
<dbReference type="Proteomes" id="UP000784294">
    <property type="component" value="Unassembled WGS sequence"/>
</dbReference>
<organism evidence="1 2">
    <name type="scientific">Protopolystoma xenopodis</name>
    <dbReference type="NCBI Taxonomy" id="117903"/>
    <lineage>
        <taxon>Eukaryota</taxon>
        <taxon>Metazoa</taxon>
        <taxon>Spiralia</taxon>
        <taxon>Lophotrochozoa</taxon>
        <taxon>Platyhelminthes</taxon>
        <taxon>Monogenea</taxon>
        <taxon>Polyopisthocotylea</taxon>
        <taxon>Polystomatidea</taxon>
        <taxon>Polystomatidae</taxon>
        <taxon>Protopolystoma</taxon>
    </lineage>
</organism>
<proteinExistence type="predicted"/>
<reference evidence="1" key="1">
    <citation type="submission" date="2018-11" db="EMBL/GenBank/DDBJ databases">
        <authorList>
            <consortium name="Pathogen Informatics"/>
        </authorList>
    </citation>
    <scope>NUCLEOTIDE SEQUENCE</scope>
</reference>
<sequence length="77" mass="8357">MRARYQITFAVDSSCPLLSQLPPPPPAHITFRHVTADPMSIEVAMSVLVGATSHSFLAQTGKQDKPAHRQTESKLSA</sequence>
<comment type="caution">
    <text evidence="1">The sequence shown here is derived from an EMBL/GenBank/DDBJ whole genome shotgun (WGS) entry which is preliminary data.</text>
</comment>
<gene>
    <name evidence="1" type="ORF">PXEA_LOCUS18932</name>
</gene>
<name>A0A3S5AJP6_9PLAT</name>
<keyword evidence="2" id="KW-1185">Reference proteome</keyword>
<evidence type="ECO:0000313" key="2">
    <source>
        <dbReference type="Proteomes" id="UP000784294"/>
    </source>
</evidence>
<dbReference type="EMBL" id="CAAALY010074295">
    <property type="protein sequence ID" value="VEL25492.1"/>
    <property type="molecule type" value="Genomic_DNA"/>
</dbReference>